<keyword evidence="4" id="KW-0121">Carboxypeptidase</keyword>
<dbReference type="GO" id="GO:0008360">
    <property type="term" value="P:regulation of cell shape"/>
    <property type="evidence" value="ECO:0007669"/>
    <property type="project" value="UniProtKB-KW"/>
</dbReference>
<evidence type="ECO:0000256" key="4">
    <source>
        <dbReference type="ARBA" id="ARBA00022645"/>
    </source>
</evidence>
<evidence type="ECO:0000256" key="9">
    <source>
        <dbReference type="ARBA" id="ARBA00022960"/>
    </source>
</evidence>
<evidence type="ECO:0000256" key="8">
    <source>
        <dbReference type="ARBA" id="ARBA00022801"/>
    </source>
</evidence>
<keyword evidence="5" id="KW-0645">Protease</keyword>
<comment type="catalytic activity">
    <reaction evidence="13">
        <text>Preferential cleavage: (Ac)2-L-Lys-D-Ala-|-D-Ala. Also transpeptidation of peptidyl-alanyl moieties that are N-acyl substituents of D-alanine.</text>
        <dbReference type="EC" id="3.4.16.4"/>
    </reaction>
</comment>
<name>A0A8J7QZR4_9HYPH</name>
<protein>
    <submittedName>
        <fullName evidence="19">Penicillin-binding protein</fullName>
    </submittedName>
</protein>
<comment type="catalytic activity">
    <reaction evidence="14">
        <text>[GlcNAc-(1-&gt;4)-Mur2Ac(oyl-L-Ala-gamma-D-Glu-L-Lys-D-Ala-D-Ala)](n)-di-trans,octa-cis-undecaprenyl diphosphate + beta-D-GlcNAc-(1-&gt;4)-Mur2Ac(oyl-L-Ala-gamma-D-Glu-L-Lys-D-Ala-D-Ala)-di-trans,octa-cis-undecaprenyl diphosphate = [GlcNAc-(1-&gt;4)-Mur2Ac(oyl-L-Ala-gamma-D-Glu-L-Lys-D-Ala-D-Ala)](n+1)-di-trans,octa-cis-undecaprenyl diphosphate + di-trans,octa-cis-undecaprenyl diphosphate + H(+)</text>
        <dbReference type="Rhea" id="RHEA:23708"/>
        <dbReference type="Rhea" id="RHEA-COMP:9602"/>
        <dbReference type="Rhea" id="RHEA-COMP:9603"/>
        <dbReference type="ChEBI" id="CHEBI:15378"/>
        <dbReference type="ChEBI" id="CHEBI:58405"/>
        <dbReference type="ChEBI" id="CHEBI:60033"/>
        <dbReference type="ChEBI" id="CHEBI:78435"/>
        <dbReference type="EC" id="2.4.99.28"/>
    </reaction>
</comment>
<dbReference type="GO" id="GO:0009002">
    <property type="term" value="F:serine-type D-Ala-D-Ala carboxypeptidase activity"/>
    <property type="evidence" value="ECO:0007669"/>
    <property type="project" value="UniProtKB-EC"/>
</dbReference>
<dbReference type="PANTHER" id="PTHR32282:SF33">
    <property type="entry name" value="PEPTIDOGLYCAN GLYCOSYLTRANSFERASE"/>
    <property type="match status" value="1"/>
</dbReference>
<evidence type="ECO:0000256" key="2">
    <source>
        <dbReference type="ARBA" id="ARBA00007090"/>
    </source>
</evidence>
<sequence length="721" mass="77182">MASRTKVKRIEPSFGGASTGDELSVSAEDRVVRPAKQKSRSAGKGAKGRGGRASRLRGGLFGWFGKAVYWSLVLGLWGGIAAAGLVVFYAARMPSATTWEVPDRAPNVKIVAVDGMLIANRGANGGEAVGLHEMSPFIPMAVVAIEDRRFYDHFGVDPIGLARAFVQNVLEGRVAQGGSTLTQQLAKNLFLKPERTIERKVQEVMLALWLERQHSKEEILELYLNRVYFGSGSYGVEAASRRFFGVSARNVTLSQAAVLAGLLKAPSRLSPARDPEAAEERAQVVLAAMRDQGAIADTDLASAMSAPAARAAAYWTGSENYVADRVMDEVPDLIGEVGSDIIVETTVDQTLQHFAELSIRTLIDQNGAKNRVSQGALVSIDNSGAIRAMVGGHDYAKSQFDRASEARRQPGSAFKPFVFQAALEQGARPDSTRNDAPVAIGKWRPENYEGKYYGRVTLTDALAKSLNSVAAQLARDAGVDRVIEVAHRMGINSKLDRNASIALGTSDVTPLELTAAYVPYANGGFKADLHFIRRITNPAGEVLYEFKPKNTPRVVRPDIVGMMNAMMMRTVEAGTAKRAAFGWPAAGKTGTTQNARDAWFVGYTANLTTGVWFGNDDGQPMKNATGGSLATIAWHDFMAAAHEGLPPVPLPGVEFYRAQPKLDAIIGASAQKAVPLQAIEPAGFQRDEAENPATGAVRRPAVGVGESTASSKSILSIILGN</sequence>
<organism evidence="19 20">
    <name type="scientific">Tianweitania sediminis</name>
    <dbReference type="NCBI Taxonomy" id="1502156"/>
    <lineage>
        <taxon>Bacteria</taxon>
        <taxon>Pseudomonadati</taxon>
        <taxon>Pseudomonadota</taxon>
        <taxon>Alphaproteobacteria</taxon>
        <taxon>Hyphomicrobiales</taxon>
        <taxon>Phyllobacteriaceae</taxon>
        <taxon>Tianweitania</taxon>
    </lineage>
</organism>
<accession>A0A8J7QZR4</accession>
<dbReference type="Pfam" id="PF00905">
    <property type="entry name" value="Transpeptidase"/>
    <property type="match status" value="1"/>
</dbReference>
<evidence type="ECO:0000259" key="17">
    <source>
        <dbReference type="Pfam" id="PF00905"/>
    </source>
</evidence>
<keyword evidence="7" id="KW-0808">Transferase</keyword>
<evidence type="ECO:0000256" key="11">
    <source>
        <dbReference type="ARBA" id="ARBA00023268"/>
    </source>
</evidence>
<evidence type="ECO:0000313" key="19">
    <source>
        <dbReference type="EMBL" id="MBP0437425.1"/>
    </source>
</evidence>
<dbReference type="Proteomes" id="UP000666240">
    <property type="component" value="Unassembled WGS sequence"/>
</dbReference>
<feature type="domain" description="Penicillin-binding protein transpeptidase" evidence="17">
    <location>
        <begin position="381"/>
        <end position="608"/>
    </location>
</feature>
<feature type="region of interest" description="Disordered" evidence="15">
    <location>
        <begin position="1"/>
        <end position="53"/>
    </location>
</feature>
<keyword evidence="16" id="KW-0472">Membrane</keyword>
<evidence type="ECO:0000256" key="7">
    <source>
        <dbReference type="ARBA" id="ARBA00022679"/>
    </source>
</evidence>
<feature type="compositionally biased region" description="Basic residues" evidence="15">
    <location>
        <begin position="33"/>
        <end position="53"/>
    </location>
</feature>
<dbReference type="Pfam" id="PF00912">
    <property type="entry name" value="Transgly"/>
    <property type="match status" value="1"/>
</dbReference>
<feature type="domain" description="Glycosyl transferase family 51" evidence="18">
    <location>
        <begin position="123"/>
        <end position="289"/>
    </location>
</feature>
<keyword evidence="16" id="KW-1133">Transmembrane helix</keyword>
<dbReference type="FunFam" id="1.10.3810.10:FF:000001">
    <property type="entry name" value="Penicillin-binding protein 1A"/>
    <property type="match status" value="1"/>
</dbReference>
<evidence type="ECO:0000256" key="16">
    <source>
        <dbReference type="SAM" id="Phobius"/>
    </source>
</evidence>
<dbReference type="SUPFAM" id="SSF56601">
    <property type="entry name" value="beta-lactamase/transpeptidase-like"/>
    <property type="match status" value="1"/>
</dbReference>
<evidence type="ECO:0000256" key="12">
    <source>
        <dbReference type="ARBA" id="ARBA00023316"/>
    </source>
</evidence>
<dbReference type="InterPro" id="IPR023346">
    <property type="entry name" value="Lysozyme-like_dom_sf"/>
</dbReference>
<gene>
    <name evidence="19" type="ORF">J5Y06_02010</name>
</gene>
<dbReference type="RefSeq" id="WP_209333434.1">
    <property type="nucleotide sequence ID" value="NZ_JAGIYY010000001.1"/>
</dbReference>
<dbReference type="SUPFAM" id="SSF53955">
    <property type="entry name" value="Lysozyme-like"/>
    <property type="match status" value="1"/>
</dbReference>
<dbReference type="PANTHER" id="PTHR32282">
    <property type="entry name" value="BINDING PROTEIN TRANSPEPTIDASE, PUTATIVE-RELATED"/>
    <property type="match status" value="1"/>
</dbReference>
<evidence type="ECO:0000313" key="20">
    <source>
        <dbReference type="Proteomes" id="UP000666240"/>
    </source>
</evidence>
<keyword evidence="6" id="KW-0328">Glycosyltransferase</keyword>
<dbReference type="InterPro" id="IPR036950">
    <property type="entry name" value="PBP_transglycosylase"/>
</dbReference>
<dbReference type="GO" id="GO:0009252">
    <property type="term" value="P:peptidoglycan biosynthetic process"/>
    <property type="evidence" value="ECO:0007669"/>
    <property type="project" value="UniProtKB-UniPathway"/>
</dbReference>
<evidence type="ECO:0000256" key="10">
    <source>
        <dbReference type="ARBA" id="ARBA00022984"/>
    </source>
</evidence>
<evidence type="ECO:0000256" key="5">
    <source>
        <dbReference type="ARBA" id="ARBA00022670"/>
    </source>
</evidence>
<keyword evidence="11" id="KW-0511">Multifunctional enzyme</keyword>
<dbReference type="Gene3D" id="3.40.710.10">
    <property type="entry name" value="DD-peptidase/beta-lactamase superfamily"/>
    <property type="match status" value="1"/>
</dbReference>
<evidence type="ECO:0000256" key="3">
    <source>
        <dbReference type="ARBA" id="ARBA00007739"/>
    </source>
</evidence>
<comment type="similarity">
    <text evidence="2">In the C-terminal section; belongs to the transpeptidase family.</text>
</comment>
<keyword evidence="20" id="KW-1185">Reference proteome</keyword>
<dbReference type="GO" id="GO:0008658">
    <property type="term" value="F:penicillin binding"/>
    <property type="evidence" value="ECO:0007669"/>
    <property type="project" value="InterPro"/>
</dbReference>
<dbReference type="AlphaFoldDB" id="A0A8J7QZR4"/>
<dbReference type="GO" id="GO:0030288">
    <property type="term" value="C:outer membrane-bounded periplasmic space"/>
    <property type="evidence" value="ECO:0007669"/>
    <property type="project" value="TreeGrafter"/>
</dbReference>
<dbReference type="InterPro" id="IPR001264">
    <property type="entry name" value="Glyco_trans_51"/>
</dbReference>
<dbReference type="GO" id="GO:0008955">
    <property type="term" value="F:peptidoglycan glycosyltransferase activity"/>
    <property type="evidence" value="ECO:0007669"/>
    <property type="project" value="UniProtKB-EC"/>
</dbReference>
<dbReference type="NCBIfam" id="TIGR02074">
    <property type="entry name" value="PBP_1a_fam"/>
    <property type="match status" value="1"/>
</dbReference>
<evidence type="ECO:0000256" key="15">
    <source>
        <dbReference type="SAM" id="MobiDB-lite"/>
    </source>
</evidence>
<evidence type="ECO:0000259" key="18">
    <source>
        <dbReference type="Pfam" id="PF00912"/>
    </source>
</evidence>
<reference evidence="19" key="1">
    <citation type="submission" date="2021-03" db="EMBL/GenBank/DDBJ databases">
        <title>Genome sequencing and assembly of Tianweitania sediminis.</title>
        <authorList>
            <person name="Chhetri G."/>
        </authorList>
    </citation>
    <scope>NUCLEOTIDE SEQUENCE</scope>
    <source>
        <strain evidence="19">Z8</strain>
    </source>
</reference>
<dbReference type="InterPro" id="IPR050396">
    <property type="entry name" value="Glycosyltr_51/Transpeptidase"/>
</dbReference>
<feature type="transmembrane region" description="Helical" evidence="16">
    <location>
        <begin position="67"/>
        <end position="91"/>
    </location>
</feature>
<keyword evidence="10" id="KW-0573">Peptidoglycan synthesis</keyword>
<dbReference type="GO" id="GO:0006508">
    <property type="term" value="P:proteolysis"/>
    <property type="evidence" value="ECO:0007669"/>
    <property type="project" value="UniProtKB-KW"/>
</dbReference>
<dbReference type="EMBL" id="JAGIYY010000001">
    <property type="protein sequence ID" value="MBP0437425.1"/>
    <property type="molecule type" value="Genomic_DNA"/>
</dbReference>
<keyword evidence="9" id="KW-0133">Cell shape</keyword>
<dbReference type="InterPro" id="IPR012338">
    <property type="entry name" value="Beta-lactam/transpept-like"/>
</dbReference>
<comment type="similarity">
    <text evidence="3">In the N-terminal section; belongs to the glycosyltransferase 51 family.</text>
</comment>
<evidence type="ECO:0000256" key="6">
    <source>
        <dbReference type="ARBA" id="ARBA00022676"/>
    </source>
</evidence>
<dbReference type="Gene3D" id="1.10.3810.10">
    <property type="entry name" value="Biosynthetic peptidoglycan transglycosylase-like"/>
    <property type="match status" value="1"/>
</dbReference>
<dbReference type="InterPro" id="IPR001460">
    <property type="entry name" value="PCN-bd_Tpept"/>
</dbReference>
<dbReference type="GO" id="GO:0071555">
    <property type="term" value="P:cell wall organization"/>
    <property type="evidence" value="ECO:0007669"/>
    <property type="project" value="UniProtKB-KW"/>
</dbReference>
<comment type="caution">
    <text evidence="19">The sequence shown here is derived from an EMBL/GenBank/DDBJ whole genome shotgun (WGS) entry which is preliminary data.</text>
</comment>
<evidence type="ECO:0000256" key="1">
    <source>
        <dbReference type="ARBA" id="ARBA00004752"/>
    </source>
</evidence>
<comment type="pathway">
    <text evidence="1">Cell wall biogenesis; peptidoglycan biosynthesis.</text>
</comment>
<keyword evidence="8" id="KW-0378">Hydrolase</keyword>
<proteinExistence type="inferred from homology"/>
<evidence type="ECO:0000256" key="13">
    <source>
        <dbReference type="ARBA" id="ARBA00034000"/>
    </source>
</evidence>
<keyword evidence="16" id="KW-0812">Transmembrane</keyword>
<evidence type="ECO:0000256" key="14">
    <source>
        <dbReference type="ARBA" id="ARBA00049902"/>
    </source>
</evidence>
<dbReference type="UniPathway" id="UPA00219"/>
<keyword evidence="12" id="KW-0961">Cell wall biogenesis/degradation</keyword>